<dbReference type="InterPro" id="IPR011333">
    <property type="entry name" value="SKP1/BTB/POZ_sf"/>
</dbReference>
<keyword evidence="3" id="KW-1185">Reference proteome</keyword>
<dbReference type="PANTHER" id="PTHR22744:SF14">
    <property type="entry name" value="BTB DOMAIN-CONTAINING PROTEIN-RELATED"/>
    <property type="match status" value="1"/>
</dbReference>
<dbReference type="AlphaFoldDB" id="A0A914E9S1"/>
<dbReference type="WBParaSite" id="ACRNAN_scaffold653.g16251.t1">
    <property type="protein sequence ID" value="ACRNAN_scaffold653.g16251.t1"/>
    <property type="gene ID" value="ACRNAN_scaffold653.g16251"/>
</dbReference>
<evidence type="ECO:0000313" key="3">
    <source>
        <dbReference type="Proteomes" id="UP000887540"/>
    </source>
</evidence>
<name>A0A914E9S1_9BILA</name>
<feature type="domain" description="BTB" evidence="2">
    <location>
        <begin position="8"/>
        <end position="72"/>
    </location>
</feature>
<accession>A0A914E9S1</accession>
<protein>
    <submittedName>
        <fullName evidence="4">BTB domain-containing protein</fullName>
    </submittedName>
</protein>
<dbReference type="Gene3D" id="3.30.710.10">
    <property type="entry name" value="Potassium Channel Kv1.1, Chain A"/>
    <property type="match status" value="1"/>
</dbReference>
<dbReference type="Proteomes" id="UP000887540">
    <property type="component" value="Unplaced"/>
</dbReference>
<feature type="coiled-coil region" evidence="1">
    <location>
        <begin position="126"/>
        <end position="174"/>
    </location>
</feature>
<evidence type="ECO:0000256" key="1">
    <source>
        <dbReference type="SAM" id="Coils"/>
    </source>
</evidence>
<evidence type="ECO:0000259" key="2">
    <source>
        <dbReference type="Pfam" id="PF00651"/>
    </source>
</evidence>
<dbReference type="PANTHER" id="PTHR22744">
    <property type="entry name" value="HELIX LOOP HELIX PROTEIN 21-RELATED"/>
    <property type="match status" value="1"/>
</dbReference>
<dbReference type="SUPFAM" id="SSF54695">
    <property type="entry name" value="POZ domain"/>
    <property type="match status" value="1"/>
</dbReference>
<organism evidence="3 4">
    <name type="scientific">Acrobeloides nanus</name>
    <dbReference type="NCBI Taxonomy" id="290746"/>
    <lineage>
        <taxon>Eukaryota</taxon>
        <taxon>Metazoa</taxon>
        <taxon>Ecdysozoa</taxon>
        <taxon>Nematoda</taxon>
        <taxon>Chromadorea</taxon>
        <taxon>Rhabditida</taxon>
        <taxon>Tylenchina</taxon>
        <taxon>Cephalobomorpha</taxon>
        <taxon>Cephaloboidea</taxon>
        <taxon>Cephalobidae</taxon>
        <taxon>Acrobeloides</taxon>
    </lineage>
</organism>
<evidence type="ECO:0000313" key="4">
    <source>
        <dbReference type="WBParaSite" id="ACRNAN_scaffold653.g16251.t1"/>
    </source>
</evidence>
<sequence>MLLGEFVESQQHEVTLTASENLKYDEFVAFLKVIYPPHEEVTADTYGFLVELANFYQVEDVVQKCDKFLANDSMIPMIEKLCLVDKYKLTETKNACLNSVELKEPDFVRDLTKKPEYKEISAELKVALLENGLNSAEDMISCLKKEKLNLEYGKDSAESEVASLEYKLNKARNYYCVNCVHQLYSHGVERPAGMNCKH</sequence>
<dbReference type="Pfam" id="PF00651">
    <property type="entry name" value="BTB"/>
    <property type="match status" value="1"/>
</dbReference>
<reference evidence="4" key="1">
    <citation type="submission" date="2022-11" db="UniProtKB">
        <authorList>
            <consortium name="WormBaseParasite"/>
        </authorList>
    </citation>
    <scope>IDENTIFICATION</scope>
</reference>
<proteinExistence type="predicted"/>
<keyword evidence="1" id="KW-0175">Coiled coil</keyword>
<dbReference type="InterPro" id="IPR000210">
    <property type="entry name" value="BTB/POZ_dom"/>
</dbReference>